<dbReference type="EMBL" id="JAFHDT010000002">
    <property type="protein sequence ID" value="KAI7812962.1"/>
    <property type="molecule type" value="Genomic_DNA"/>
</dbReference>
<keyword evidence="8" id="KW-0539">Nucleus</keyword>
<sequence>MAEDTTPGLLNGKFLYKKLPDGSLDKTKVVCTYCSDELSYHRSTTSLKYHLRAKHMYFADVSKVAGDETASTSRARQRTLDECSRGKPVNKTTTAKLTYSITKWIATDCRPISIVQDRGLQDIIQIATGDPSYQLPSRGTIVSRVDELYDTEKAKKASQLAEGTFIALTGDHWTSVSNQNYLGVTAHLIDDNWHLHSFTLGVLKTEERHFAEACANQFLNVANEWKITDKVTTIGTDSAPNMIAAARSLPFEHIPCVPHVIQRVITVAIQDSGFDSILAKCRKIVGHFKHSPANTAELKALQVSHGLTEESLVQDVTTRWNSTLEMIRRLQCNKDPMNAALAQYITELLGGEKYVSCSVVLPALCHLLRTMEVSDVDPAYIVRFKGAFTKDLNRRRETSNLLWLKVATALDPRFKELRCLPKAERGEVWQKLNMMLKHGEPAPQTFGEEVEPEPPKKKMALLVMGSESESDDEALFTDTCLERYKAEPCISIDTCPLQWWSAHSGSHGKLAHIAKRYLATPASTVPCERLFSLAGHIVQKKRSALSSENVNKLVSLSNWLKQQTL</sequence>
<dbReference type="AlphaFoldDB" id="A0A9W7X2J2"/>
<evidence type="ECO:0000313" key="12">
    <source>
        <dbReference type="Proteomes" id="UP001059041"/>
    </source>
</evidence>
<keyword evidence="4" id="KW-0862">Zinc</keyword>
<keyword evidence="7" id="KW-0804">Transcription</keyword>
<dbReference type="GO" id="GO:0046983">
    <property type="term" value="F:protein dimerization activity"/>
    <property type="evidence" value="ECO:0007669"/>
    <property type="project" value="InterPro"/>
</dbReference>
<dbReference type="PANTHER" id="PTHR46481">
    <property type="entry name" value="ZINC FINGER BED DOMAIN-CONTAINING PROTEIN 4"/>
    <property type="match status" value="1"/>
</dbReference>
<reference evidence="11" key="1">
    <citation type="submission" date="2021-02" db="EMBL/GenBank/DDBJ databases">
        <title>Comparative genomics reveals that relaxation of natural selection precedes convergent phenotypic evolution of cavefish.</title>
        <authorList>
            <person name="Peng Z."/>
        </authorList>
    </citation>
    <scope>NUCLEOTIDE SEQUENCE</scope>
    <source>
        <tissue evidence="11">Muscle</tissue>
    </source>
</reference>
<keyword evidence="6" id="KW-0238">DNA-binding</keyword>
<dbReference type="InterPro" id="IPR052035">
    <property type="entry name" value="ZnF_BED_domain_contain"/>
</dbReference>
<dbReference type="InterPro" id="IPR003656">
    <property type="entry name" value="Znf_BED"/>
</dbReference>
<evidence type="ECO:0000256" key="2">
    <source>
        <dbReference type="ARBA" id="ARBA00022723"/>
    </source>
</evidence>
<evidence type="ECO:0000259" key="10">
    <source>
        <dbReference type="Pfam" id="PF05699"/>
    </source>
</evidence>
<dbReference type="InterPro" id="IPR036236">
    <property type="entry name" value="Znf_C2H2_sf"/>
</dbReference>
<dbReference type="InterPro" id="IPR008906">
    <property type="entry name" value="HATC_C_dom"/>
</dbReference>
<keyword evidence="12" id="KW-1185">Reference proteome</keyword>
<feature type="domain" description="BED-type" evidence="9">
    <location>
        <begin position="23"/>
        <end position="55"/>
    </location>
</feature>
<dbReference type="InterPro" id="IPR012337">
    <property type="entry name" value="RNaseH-like_sf"/>
</dbReference>
<dbReference type="SUPFAM" id="SSF57667">
    <property type="entry name" value="beta-beta-alpha zinc fingers"/>
    <property type="match status" value="1"/>
</dbReference>
<evidence type="ECO:0000259" key="9">
    <source>
        <dbReference type="Pfam" id="PF02892"/>
    </source>
</evidence>
<proteinExistence type="predicted"/>
<protein>
    <submittedName>
        <fullName evidence="11">Zinc finger BED domain-containing protein 1-like</fullName>
    </submittedName>
</protein>
<evidence type="ECO:0000256" key="5">
    <source>
        <dbReference type="ARBA" id="ARBA00023015"/>
    </source>
</evidence>
<dbReference type="Pfam" id="PF05699">
    <property type="entry name" value="Dimer_Tnp_hAT"/>
    <property type="match status" value="1"/>
</dbReference>
<dbReference type="GO" id="GO:0009791">
    <property type="term" value="P:post-embryonic development"/>
    <property type="evidence" value="ECO:0007669"/>
    <property type="project" value="UniProtKB-ARBA"/>
</dbReference>
<dbReference type="GO" id="GO:0008270">
    <property type="term" value="F:zinc ion binding"/>
    <property type="evidence" value="ECO:0007669"/>
    <property type="project" value="UniProtKB-KW"/>
</dbReference>
<dbReference type="Gene3D" id="1.10.10.1070">
    <property type="entry name" value="Zinc finger, BED domain-containing"/>
    <property type="match status" value="1"/>
</dbReference>
<evidence type="ECO:0000256" key="1">
    <source>
        <dbReference type="ARBA" id="ARBA00004123"/>
    </source>
</evidence>
<keyword evidence="5" id="KW-0805">Transcription regulation</keyword>
<evidence type="ECO:0000313" key="11">
    <source>
        <dbReference type="EMBL" id="KAI7812962.1"/>
    </source>
</evidence>
<dbReference type="GO" id="GO:0003677">
    <property type="term" value="F:DNA binding"/>
    <property type="evidence" value="ECO:0007669"/>
    <property type="project" value="UniProtKB-KW"/>
</dbReference>
<dbReference type="GO" id="GO:0005634">
    <property type="term" value="C:nucleus"/>
    <property type="evidence" value="ECO:0007669"/>
    <property type="project" value="UniProtKB-SubCell"/>
</dbReference>
<dbReference type="Proteomes" id="UP001059041">
    <property type="component" value="Linkage Group LG2"/>
</dbReference>
<keyword evidence="2" id="KW-0479">Metal-binding</keyword>
<evidence type="ECO:0000256" key="6">
    <source>
        <dbReference type="ARBA" id="ARBA00023125"/>
    </source>
</evidence>
<dbReference type="SUPFAM" id="SSF53098">
    <property type="entry name" value="Ribonuclease H-like"/>
    <property type="match status" value="1"/>
</dbReference>
<feature type="domain" description="HAT C-terminal dimerisation" evidence="10">
    <location>
        <begin position="481"/>
        <end position="560"/>
    </location>
</feature>
<dbReference type="SUPFAM" id="SSF140996">
    <property type="entry name" value="Hermes dimerisation domain"/>
    <property type="match status" value="1"/>
</dbReference>
<evidence type="ECO:0000256" key="3">
    <source>
        <dbReference type="ARBA" id="ARBA00022771"/>
    </source>
</evidence>
<dbReference type="PANTHER" id="PTHR46481:SF10">
    <property type="entry name" value="ZINC FINGER BED DOMAIN-CONTAINING PROTEIN 39"/>
    <property type="match status" value="1"/>
</dbReference>
<evidence type="ECO:0000256" key="4">
    <source>
        <dbReference type="ARBA" id="ARBA00022833"/>
    </source>
</evidence>
<evidence type="ECO:0000256" key="8">
    <source>
        <dbReference type="ARBA" id="ARBA00023242"/>
    </source>
</evidence>
<evidence type="ECO:0000256" key="7">
    <source>
        <dbReference type="ARBA" id="ARBA00023163"/>
    </source>
</evidence>
<gene>
    <name evidence="11" type="ORF">IRJ41_012757</name>
</gene>
<keyword evidence="3" id="KW-0863">Zinc-finger</keyword>
<comment type="subcellular location">
    <subcellularLocation>
        <location evidence="1">Nucleus</location>
    </subcellularLocation>
</comment>
<organism evidence="11 12">
    <name type="scientific">Triplophysa rosa</name>
    <name type="common">Cave loach</name>
    <dbReference type="NCBI Taxonomy" id="992332"/>
    <lineage>
        <taxon>Eukaryota</taxon>
        <taxon>Metazoa</taxon>
        <taxon>Chordata</taxon>
        <taxon>Craniata</taxon>
        <taxon>Vertebrata</taxon>
        <taxon>Euteleostomi</taxon>
        <taxon>Actinopterygii</taxon>
        <taxon>Neopterygii</taxon>
        <taxon>Teleostei</taxon>
        <taxon>Ostariophysi</taxon>
        <taxon>Cypriniformes</taxon>
        <taxon>Nemacheilidae</taxon>
        <taxon>Triplophysa</taxon>
    </lineage>
</organism>
<name>A0A9W7X2J2_TRIRA</name>
<dbReference type="Pfam" id="PF02892">
    <property type="entry name" value="zf-BED"/>
    <property type="match status" value="1"/>
</dbReference>
<accession>A0A9W7X2J2</accession>
<comment type="caution">
    <text evidence="11">The sequence shown here is derived from an EMBL/GenBank/DDBJ whole genome shotgun (WGS) entry which is preliminary data.</text>
</comment>